<dbReference type="RefSeq" id="WP_089373743.1">
    <property type="nucleotide sequence ID" value="NZ_BMEP01000010.1"/>
</dbReference>
<dbReference type="InterPro" id="IPR004843">
    <property type="entry name" value="Calcineurin-like_PHP"/>
</dbReference>
<dbReference type="OrthoDB" id="606379at2"/>
<dbReference type="Proteomes" id="UP000198379">
    <property type="component" value="Unassembled WGS sequence"/>
</dbReference>
<accession>A0A239DFG8</accession>
<dbReference type="Pfam" id="PF00149">
    <property type="entry name" value="Metallophos"/>
    <property type="match status" value="1"/>
</dbReference>
<organism evidence="2 3">
    <name type="scientific">Dokdonia pacifica</name>
    <dbReference type="NCBI Taxonomy" id="1627892"/>
    <lineage>
        <taxon>Bacteria</taxon>
        <taxon>Pseudomonadati</taxon>
        <taxon>Bacteroidota</taxon>
        <taxon>Flavobacteriia</taxon>
        <taxon>Flavobacteriales</taxon>
        <taxon>Flavobacteriaceae</taxon>
        <taxon>Dokdonia</taxon>
    </lineage>
</organism>
<reference evidence="2 3" key="1">
    <citation type="submission" date="2017-06" db="EMBL/GenBank/DDBJ databases">
        <authorList>
            <person name="Kim H.J."/>
            <person name="Triplett B.A."/>
        </authorList>
    </citation>
    <scope>NUCLEOTIDE SEQUENCE [LARGE SCALE GENOMIC DNA]</scope>
    <source>
        <strain evidence="2 3">DSM 25597</strain>
    </source>
</reference>
<keyword evidence="3" id="KW-1185">Reference proteome</keyword>
<dbReference type="Gene3D" id="3.60.21.10">
    <property type="match status" value="1"/>
</dbReference>
<gene>
    <name evidence="2" type="ORF">SAMN06265376_110119</name>
</gene>
<proteinExistence type="predicted"/>
<evidence type="ECO:0000259" key="1">
    <source>
        <dbReference type="Pfam" id="PF00149"/>
    </source>
</evidence>
<feature type="domain" description="Calcineurin-like phosphoesterase" evidence="1">
    <location>
        <begin position="169"/>
        <end position="376"/>
    </location>
</feature>
<dbReference type="InterPro" id="IPR029052">
    <property type="entry name" value="Metallo-depent_PP-like"/>
</dbReference>
<evidence type="ECO:0000313" key="2">
    <source>
        <dbReference type="EMBL" id="SNS30503.1"/>
    </source>
</evidence>
<name>A0A239DFG8_9FLAO</name>
<dbReference type="AlphaFoldDB" id="A0A239DFG8"/>
<dbReference type="GO" id="GO:0016787">
    <property type="term" value="F:hydrolase activity"/>
    <property type="evidence" value="ECO:0007669"/>
    <property type="project" value="InterPro"/>
</dbReference>
<dbReference type="EMBL" id="FZNY01000010">
    <property type="protein sequence ID" value="SNS30503.1"/>
    <property type="molecule type" value="Genomic_DNA"/>
</dbReference>
<evidence type="ECO:0000313" key="3">
    <source>
        <dbReference type="Proteomes" id="UP000198379"/>
    </source>
</evidence>
<dbReference type="SUPFAM" id="SSF56300">
    <property type="entry name" value="Metallo-dependent phosphatases"/>
    <property type="match status" value="1"/>
</dbReference>
<protein>
    <submittedName>
        <fullName evidence="2">Calcineurin-like phosphoesterase</fullName>
    </submittedName>
</protein>
<sequence>MDTSQLNNQHDDLFDDILLKLKKLSAQKEQIDISPLDDFWSYLQKCEAIFTNESYHDASVNPDDMENILSLHILNHRIPKELTKLLQELGLPVSKVEKDIAESHPIWDGWVYNNGTLFAFAKYCQLDPMWAIVLVYYAFYKIFPKEKHSFIAQPKVGDQFNSSSPNGARIAIIGDWGTGAYKDGNVEKCPAQLVIDGIMNLEHIPDYIIHLGDVYYAGTKNEERKNLLNMLPPSFKGKLFTMNSNHEMYDGANGLFDETISNSKFESQNGSTYFSVEVGDWIIVGLDSAYYDKSHLYMDGAIFNKDGGQEQVKFLREKAAIEGKQLLLLTHHNPIEYDGSSFVDSDKNEGSLWHQVVDVTLNGAIPDAWYWGHIHNGIVYENLELLNGMKTLSGNPAKLRCCGHASIPYGKGSGLFNKDTGKNNPGIAYFGETPMNPPKPTLSQHLRVLNGFAVIDINGSKIKETFYEVSNNYNGCKPKPVWP</sequence>